<keyword evidence="4 7" id="KW-0812">Transmembrane</keyword>
<evidence type="ECO:0000259" key="9">
    <source>
        <dbReference type="PROSITE" id="PS50253"/>
    </source>
</evidence>
<evidence type="ECO:0000256" key="4">
    <source>
        <dbReference type="ARBA" id="ARBA00022692"/>
    </source>
</evidence>
<evidence type="ECO:0000256" key="8">
    <source>
        <dbReference type="SAM" id="Phobius"/>
    </source>
</evidence>
<evidence type="ECO:0000256" key="6">
    <source>
        <dbReference type="ARBA" id="ARBA00023136"/>
    </source>
</evidence>
<accession>J3TW71</accession>
<dbReference type="RefSeq" id="WP_014887335.1">
    <property type="nucleotide sequence ID" value="NC_018416.1"/>
</dbReference>
<gene>
    <name evidence="10" type="primary">cyoC</name>
    <name evidence="10" type="ORF">A353_0211</name>
</gene>
<keyword evidence="5 8" id="KW-1133">Transmembrane helix</keyword>
<keyword evidence="11" id="KW-1185">Reference proteome</keyword>
<protein>
    <submittedName>
        <fullName evidence="10">Cytochrome O ubiquinol oxidase subunit III</fullName>
    </submittedName>
</protein>
<evidence type="ECO:0000313" key="11">
    <source>
        <dbReference type="Proteomes" id="UP000003934"/>
    </source>
</evidence>
<evidence type="ECO:0000313" key="10">
    <source>
        <dbReference type="EMBL" id="AFP84035.1"/>
    </source>
</evidence>
<feature type="transmembrane region" description="Helical" evidence="8">
    <location>
        <begin position="12"/>
        <end position="30"/>
    </location>
</feature>
<evidence type="ECO:0000256" key="2">
    <source>
        <dbReference type="ARBA" id="ARBA00010581"/>
    </source>
</evidence>
<feature type="transmembrane region" description="Helical" evidence="8">
    <location>
        <begin position="72"/>
        <end position="92"/>
    </location>
</feature>
<comment type="similarity">
    <text evidence="2 7">Belongs to the cytochrome c oxidase subunit 3 family.</text>
</comment>
<dbReference type="HOGENOM" id="CLU_044071_3_0_6"/>
<dbReference type="OrthoDB" id="9810850at2"/>
<reference evidence="10 11" key="1">
    <citation type="journal article" date="2012" name="Mol. Biol. Evol.">
        <title>Genome reduction and co-evolution between the primary and secondary bacterial symbionts of psyllids.</title>
        <authorList>
            <person name="Sloan D.B."/>
            <person name="Moran N.A."/>
        </authorList>
    </citation>
    <scope>NUCLEOTIDE SEQUENCE [LARGE SCALE GENOMIC DNA]</scope>
    <source>
        <strain evidence="10 11">HC</strain>
    </source>
</reference>
<dbReference type="PANTHER" id="PTHR11403">
    <property type="entry name" value="CYTOCHROME C OXIDASE SUBUNIT III"/>
    <property type="match status" value="1"/>
</dbReference>
<dbReference type="GO" id="GO:0004129">
    <property type="term" value="F:cytochrome-c oxidase activity"/>
    <property type="evidence" value="ECO:0007669"/>
    <property type="project" value="InterPro"/>
</dbReference>
<feature type="transmembrane region" description="Helical" evidence="8">
    <location>
        <begin position="42"/>
        <end position="65"/>
    </location>
</feature>
<evidence type="ECO:0000256" key="7">
    <source>
        <dbReference type="RuleBase" id="RU003376"/>
    </source>
</evidence>
<dbReference type="Proteomes" id="UP000003934">
    <property type="component" value="Chromosome"/>
</dbReference>
<feature type="domain" description="Heme-copper oxidase subunit III family profile" evidence="9">
    <location>
        <begin position="9"/>
        <end position="170"/>
    </location>
</feature>
<proteinExistence type="inferred from homology"/>
<evidence type="ECO:0000256" key="5">
    <source>
        <dbReference type="ARBA" id="ARBA00022989"/>
    </source>
</evidence>
<feature type="transmembrane region" description="Helical" evidence="8">
    <location>
        <begin position="146"/>
        <end position="168"/>
    </location>
</feature>
<comment type="subcellular location">
    <subcellularLocation>
        <location evidence="1 7">Cell membrane</location>
        <topology evidence="1 7">Multi-pass membrane protein</topology>
    </subcellularLocation>
</comment>
<dbReference type="GeneID" id="67454732"/>
<sequence>MNNINKNILGFWLYLISDCIIFSILFISYLNSNDFFYKHIIYNYRIILIETIILLICSYLSILIMKKKKIKYCYLNLIFSILFLLIEFKDIYHLNYININYKTNNFLSNYFFIIFFHGIHVIISILICINLIILKKNKKKFKLINIYYSLFWHFIHIVWLCLIFIIYIKK</sequence>
<dbReference type="STRING" id="1202538.A353_0211"/>
<dbReference type="InterPro" id="IPR035973">
    <property type="entry name" value="Cyt_c_oxidase_su3-like_sf"/>
</dbReference>
<dbReference type="PATRIC" id="fig|1202538.3.peg.180"/>
<dbReference type="SUPFAM" id="SSF81452">
    <property type="entry name" value="Cytochrome c oxidase subunit III-like"/>
    <property type="match status" value="1"/>
</dbReference>
<evidence type="ECO:0000256" key="1">
    <source>
        <dbReference type="ARBA" id="ARBA00004651"/>
    </source>
</evidence>
<dbReference type="GO" id="GO:0005886">
    <property type="term" value="C:plasma membrane"/>
    <property type="evidence" value="ECO:0007669"/>
    <property type="project" value="UniProtKB-SubCell"/>
</dbReference>
<dbReference type="EMBL" id="CP003543">
    <property type="protein sequence ID" value="AFP84035.1"/>
    <property type="molecule type" value="Genomic_DNA"/>
</dbReference>
<dbReference type="InterPro" id="IPR024791">
    <property type="entry name" value="Cyt_c/ubiquinol_Oxase_su3"/>
</dbReference>
<evidence type="ECO:0000256" key="3">
    <source>
        <dbReference type="ARBA" id="ARBA00022475"/>
    </source>
</evidence>
<dbReference type="InterPro" id="IPR013833">
    <property type="entry name" value="Cyt_c_oxidase_su3_a-hlx"/>
</dbReference>
<name>J3TW71_CARRU</name>
<organism evidence="10 11">
    <name type="scientific">Candidatus Carsonella ruddii HC isolate Thao2000</name>
    <dbReference type="NCBI Taxonomy" id="1202538"/>
    <lineage>
        <taxon>Bacteria</taxon>
        <taxon>Pseudomonadati</taxon>
        <taxon>Pseudomonadota</taxon>
        <taxon>Gammaproteobacteria</taxon>
        <taxon>Oceanospirillales</taxon>
        <taxon>Halomonadaceae</taxon>
        <taxon>Zymobacter group</taxon>
        <taxon>Candidatus Carsonella</taxon>
    </lineage>
</organism>
<keyword evidence="6 8" id="KW-0472">Membrane</keyword>
<dbReference type="InterPro" id="IPR000298">
    <property type="entry name" value="Cyt_c_oxidase-like_su3"/>
</dbReference>
<dbReference type="PANTHER" id="PTHR11403:SF2">
    <property type="entry name" value="CYTOCHROME BO(3) UBIQUINOL OXIDASE SUBUNIT 3"/>
    <property type="match status" value="1"/>
</dbReference>
<feature type="transmembrane region" description="Helical" evidence="8">
    <location>
        <begin position="112"/>
        <end position="134"/>
    </location>
</feature>
<dbReference type="KEGG" id="crh:A353_0211"/>
<dbReference type="PROSITE" id="PS50253">
    <property type="entry name" value="COX3"/>
    <property type="match status" value="1"/>
</dbReference>
<dbReference type="GO" id="GO:0019646">
    <property type="term" value="P:aerobic electron transport chain"/>
    <property type="evidence" value="ECO:0007669"/>
    <property type="project" value="InterPro"/>
</dbReference>
<dbReference type="AlphaFoldDB" id="J3TW71"/>
<keyword evidence="3" id="KW-1003">Cell membrane</keyword>
<dbReference type="Gene3D" id="1.20.120.80">
    <property type="entry name" value="Cytochrome c oxidase, subunit III, four-helix bundle"/>
    <property type="match status" value="1"/>
</dbReference>